<evidence type="ECO:0000256" key="1">
    <source>
        <dbReference type="SAM" id="SignalP"/>
    </source>
</evidence>
<accession>A0ABR6W8M3</accession>
<keyword evidence="3" id="KW-1185">Reference proteome</keyword>
<proteinExistence type="predicted"/>
<evidence type="ECO:0000313" key="3">
    <source>
        <dbReference type="Proteomes" id="UP000700732"/>
    </source>
</evidence>
<dbReference type="Proteomes" id="UP000700732">
    <property type="component" value="Unassembled WGS sequence"/>
</dbReference>
<organism evidence="2 3">
    <name type="scientific">Spirosoma utsteinense</name>
    <dbReference type="NCBI Taxonomy" id="2585773"/>
    <lineage>
        <taxon>Bacteria</taxon>
        <taxon>Pseudomonadati</taxon>
        <taxon>Bacteroidota</taxon>
        <taxon>Cytophagia</taxon>
        <taxon>Cytophagales</taxon>
        <taxon>Cytophagaceae</taxon>
        <taxon>Spirosoma</taxon>
    </lineage>
</organism>
<keyword evidence="1" id="KW-0732">Signal</keyword>
<dbReference type="EMBL" id="VFIA01000020">
    <property type="protein sequence ID" value="MBC3792915.1"/>
    <property type="molecule type" value="Genomic_DNA"/>
</dbReference>
<evidence type="ECO:0008006" key="4">
    <source>
        <dbReference type="Google" id="ProtNLM"/>
    </source>
</evidence>
<reference evidence="2 3" key="1">
    <citation type="submission" date="2019-06" db="EMBL/GenBank/DDBJ databases">
        <title>Spirosoma utsteinense sp. nov. isolated from Antarctic ice-free soils.</title>
        <authorList>
            <person name="Tahon G."/>
        </authorList>
    </citation>
    <scope>NUCLEOTIDE SEQUENCE [LARGE SCALE GENOMIC DNA]</scope>
    <source>
        <strain evidence="2 3">LMG 31447</strain>
    </source>
</reference>
<evidence type="ECO:0000313" key="2">
    <source>
        <dbReference type="EMBL" id="MBC3792915.1"/>
    </source>
</evidence>
<comment type="caution">
    <text evidence="2">The sequence shown here is derived from an EMBL/GenBank/DDBJ whole genome shotgun (WGS) entry which is preliminary data.</text>
</comment>
<protein>
    <recommendedName>
        <fullName evidence="4">Outer membrane protein beta-barrel domain-containing protein</fullName>
    </recommendedName>
</protein>
<feature type="chain" id="PRO_5045558462" description="Outer membrane protein beta-barrel domain-containing protein" evidence="1">
    <location>
        <begin position="25"/>
        <end position="176"/>
    </location>
</feature>
<gene>
    <name evidence="2" type="ORF">FH603_3430</name>
</gene>
<feature type="signal peptide" evidence="1">
    <location>
        <begin position="1"/>
        <end position="24"/>
    </location>
</feature>
<dbReference type="RefSeq" id="WP_186738667.1">
    <property type="nucleotide sequence ID" value="NZ_VFIA01000020.1"/>
</dbReference>
<sequence>MKKSILLLSLVLLGWLCGPNQAQAQYNNWSVGFRLGEPSGVNIRKYFGSNHAFDLNVGTYGGLYGNRRKYRDGDYRSVGLSVQGHYLWHKALTSSESIRGYYGFGGQINTRRYYANRLNGQYENALTLGGSGIAGVEVFPASKPYSFFLETGLYVELLQAPFFLNLNSGLGIRYNF</sequence>
<name>A0ABR6W8M3_9BACT</name>